<dbReference type="Gene3D" id="1.10.260.40">
    <property type="entry name" value="lambda repressor-like DNA-binding domains"/>
    <property type="match status" value="1"/>
</dbReference>
<dbReference type="Pfam" id="PF01381">
    <property type="entry name" value="HTH_3"/>
    <property type="match status" value="1"/>
</dbReference>
<evidence type="ECO:0000259" key="1">
    <source>
        <dbReference type="PROSITE" id="PS50943"/>
    </source>
</evidence>
<dbReference type="SUPFAM" id="SSF47413">
    <property type="entry name" value="lambda repressor-like DNA-binding domains"/>
    <property type="match status" value="1"/>
</dbReference>
<dbReference type="EMBL" id="MSJS02000146">
    <property type="protein sequence ID" value="OOO74758.1"/>
    <property type="molecule type" value="Genomic_DNA"/>
</dbReference>
<feature type="domain" description="HTH cro/C1-type" evidence="1">
    <location>
        <begin position="11"/>
        <end position="65"/>
    </location>
</feature>
<dbReference type="Proteomes" id="UP000868349">
    <property type="component" value="Unassembled WGS sequence"/>
</dbReference>
<name>A0A1S9IVR9_SHIBO</name>
<dbReference type="SMART" id="SM00530">
    <property type="entry name" value="HTH_XRE"/>
    <property type="match status" value="1"/>
</dbReference>
<dbReference type="RefSeq" id="WP_000402986.1">
    <property type="nucleotide sequence ID" value="NZ_MSJS02000146.1"/>
</dbReference>
<dbReference type="InterPro" id="IPR001387">
    <property type="entry name" value="Cro/C1-type_HTH"/>
</dbReference>
<proteinExistence type="predicted"/>
<dbReference type="CDD" id="cd00093">
    <property type="entry name" value="HTH_XRE"/>
    <property type="match status" value="1"/>
</dbReference>
<evidence type="ECO:0000313" key="2">
    <source>
        <dbReference type="EMBL" id="OOO74758.1"/>
    </source>
</evidence>
<comment type="caution">
    <text evidence="2">The sequence shown here is derived from an EMBL/GenBank/DDBJ whole genome shotgun (WGS) entry which is preliminary data.</text>
</comment>
<sequence length="151" mass="17595">MEIKDIRLKNLQTVIQRSGLTQTDLALKCEISPSLISQIMTKRRNMGTALARKLEGRLSLSEGWFDIPHSLLDSPWHLAKMREKTGETTIDEQQLTKRETRLIELFRQMPESEKDRIISELSEKKRNFDKLLDELMAVKASRMPIDKDENE</sequence>
<dbReference type="AlphaFoldDB" id="A0A1S9IVR9"/>
<accession>A0A1S9IVR9</accession>
<gene>
    <name evidence="2" type="ORF">AJR17_024455</name>
</gene>
<organism evidence="2">
    <name type="scientific">Shigella boydii</name>
    <dbReference type="NCBI Taxonomy" id="621"/>
    <lineage>
        <taxon>Bacteria</taxon>
        <taxon>Pseudomonadati</taxon>
        <taxon>Pseudomonadota</taxon>
        <taxon>Gammaproteobacteria</taxon>
        <taxon>Enterobacterales</taxon>
        <taxon>Enterobacteriaceae</taxon>
        <taxon>Shigella</taxon>
    </lineage>
</organism>
<dbReference type="InterPro" id="IPR010982">
    <property type="entry name" value="Lambda_DNA-bd_dom_sf"/>
</dbReference>
<dbReference type="GO" id="GO:0003677">
    <property type="term" value="F:DNA binding"/>
    <property type="evidence" value="ECO:0007669"/>
    <property type="project" value="InterPro"/>
</dbReference>
<reference evidence="2" key="1">
    <citation type="submission" date="2017-02" db="EMBL/GenBank/DDBJ databases">
        <title>Shigella draft genomes.</title>
        <authorList>
            <person name="Weis A.M."/>
            <person name="Weimer B.C."/>
            <person name="Gilpin B."/>
        </authorList>
    </citation>
    <scope>NUCLEOTIDE SEQUENCE [LARGE SCALE GENOMIC DNA]</scope>
    <source>
        <strain evidence="2">BCW_4868</strain>
    </source>
</reference>
<dbReference type="PROSITE" id="PS50943">
    <property type="entry name" value="HTH_CROC1"/>
    <property type="match status" value="1"/>
</dbReference>
<protein>
    <submittedName>
        <fullName evidence="2">Transcriptional regulator</fullName>
    </submittedName>
</protein>